<evidence type="ECO:0000256" key="1">
    <source>
        <dbReference type="ARBA" id="ARBA00023125"/>
    </source>
</evidence>
<dbReference type="Proteomes" id="UP000199034">
    <property type="component" value="Unassembled WGS sequence"/>
</dbReference>
<dbReference type="SUPFAM" id="SSF53041">
    <property type="entry name" value="Resolvase-like"/>
    <property type="match status" value="1"/>
</dbReference>
<keyword evidence="1" id="KW-0238">DNA-binding</keyword>
<evidence type="ECO:0000259" key="3">
    <source>
        <dbReference type="PROSITE" id="PS51736"/>
    </source>
</evidence>
<evidence type="ECO:0000313" key="5">
    <source>
        <dbReference type="Proteomes" id="UP000199034"/>
    </source>
</evidence>
<dbReference type="Gene3D" id="3.90.1750.20">
    <property type="entry name" value="Putative Large Serine Recombinase, Chain B, Domain 2"/>
    <property type="match status" value="1"/>
</dbReference>
<dbReference type="GO" id="GO:0000150">
    <property type="term" value="F:DNA strand exchange activity"/>
    <property type="evidence" value="ECO:0007669"/>
    <property type="project" value="InterPro"/>
</dbReference>
<reference evidence="5" key="1">
    <citation type="submission" date="2016-10" db="EMBL/GenBank/DDBJ databases">
        <authorList>
            <person name="Varghese N."/>
            <person name="Submissions S."/>
        </authorList>
    </citation>
    <scope>NUCLEOTIDE SEQUENCE [LARGE SCALE GENOMIC DNA]</scope>
    <source>
        <strain evidence="5">CGMCC 4.6858</strain>
    </source>
</reference>
<organism evidence="4 5">
    <name type="scientific">Nocardioides lianchengensis</name>
    <dbReference type="NCBI Taxonomy" id="1045774"/>
    <lineage>
        <taxon>Bacteria</taxon>
        <taxon>Bacillati</taxon>
        <taxon>Actinomycetota</taxon>
        <taxon>Actinomycetes</taxon>
        <taxon>Propionibacteriales</taxon>
        <taxon>Nocardioidaceae</taxon>
        <taxon>Nocardioides</taxon>
    </lineage>
</organism>
<dbReference type="InterPro" id="IPR036162">
    <property type="entry name" value="Resolvase-like_N_sf"/>
</dbReference>
<keyword evidence="2" id="KW-0233">DNA recombination</keyword>
<feature type="domain" description="Resolvase/invertase-type recombinase catalytic" evidence="3">
    <location>
        <begin position="1"/>
        <end position="79"/>
    </location>
</feature>
<dbReference type="EMBL" id="FMZM01000001">
    <property type="protein sequence ID" value="SDC13762.1"/>
    <property type="molecule type" value="Genomic_DNA"/>
</dbReference>
<proteinExistence type="predicted"/>
<dbReference type="PROSITE" id="PS51736">
    <property type="entry name" value="RECOMBINASES_3"/>
    <property type="match status" value="1"/>
</dbReference>
<evidence type="ECO:0000256" key="2">
    <source>
        <dbReference type="ARBA" id="ARBA00023172"/>
    </source>
</evidence>
<dbReference type="InterPro" id="IPR050639">
    <property type="entry name" value="SSR_resolvase"/>
</dbReference>
<gene>
    <name evidence="4" type="ORF">SAMN05421872_101373</name>
</gene>
<dbReference type="InterPro" id="IPR038109">
    <property type="entry name" value="DNA_bind_recomb_sf"/>
</dbReference>
<dbReference type="PANTHER" id="PTHR30461">
    <property type="entry name" value="DNA-INVERTASE FROM LAMBDOID PROPHAGE"/>
    <property type="match status" value="1"/>
</dbReference>
<dbReference type="STRING" id="1045774.SAMN05421872_101373"/>
<dbReference type="InterPro" id="IPR006119">
    <property type="entry name" value="Resolv_N"/>
</dbReference>
<dbReference type="GO" id="GO:0003677">
    <property type="term" value="F:DNA binding"/>
    <property type="evidence" value="ECO:0007669"/>
    <property type="project" value="UniProtKB-KW"/>
</dbReference>
<name>A0A1G6J4M1_9ACTN</name>
<accession>A0A1G6J4M1</accession>
<dbReference type="AlphaFoldDB" id="A0A1G6J4M1"/>
<protein>
    <submittedName>
        <fullName evidence="4">Recombinase</fullName>
    </submittedName>
</protein>
<dbReference type="Pfam" id="PF07508">
    <property type="entry name" value="Recombinase"/>
    <property type="match status" value="1"/>
</dbReference>
<sequence length="359" mass="38305">MVIWKLDRLARKTIDFLHADEALQGRASPAAVVSVEESIDMTTSIGRVVATILAAFAELEASSISAQVSAAKAYLADAGRWSGGTVPFGWVTERREGQPGWYLARDPAASPFVEGAARLVLGGGSVYSALRWLESEGAPLPTASQGSRSRAGWNYRTVERMLRSPLLAGMTRRGDDVVRGPDGLPRLEEALAVVTPAERRQFLALLDDMTDPRRKPRPSAVTTPLLAGLAVCDGCERTMTRGTTSGRASLSCPSCHQTVSRPQLEELLVGRLAALKRARADLRKAPPASADAYAWTFAGLTGPGGLGRCRGRPGAAHGPRRPLEGGVLRIRRGKGGRYLDRSRVAIVWATGFPTIAGTS</sequence>
<dbReference type="InterPro" id="IPR011109">
    <property type="entry name" value="DNA_bind_recombinase_dom"/>
</dbReference>
<dbReference type="Gene3D" id="3.40.50.1390">
    <property type="entry name" value="Resolvase, N-terminal catalytic domain"/>
    <property type="match status" value="1"/>
</dbReference>
<dbReference type="Pfam" id="PF00239">
    <property type="entry name" value="Resolvase"/>
    <property type="match status" value="1"/>
</dbReference>
<dbReference type="PANTHER" id="PTHR30461:SF2">
    <property type="entry name" value="SERINE RECOMBINASE PINE-RELATED"/>
    <property type="match status" value="1"/>
</dbReference>
<evidence type="ECO:0000313" key="4">
    <source>
        <dbReference type="EMBL" id="SDC13762.1"/>
    </source>
</evidence>
<keyword evidence="5" id="KW-1185">Reference proteome</keyword>